<reference evidence="4" key="1">
    <citation type="submission" date="2016-11" db="UniProtKB">
        <authorList>
            <consortium name="WormBaseParasite"/>
        </authorList>
    </citation>
    <scope>IDENTIFICATION</scope>
</reference>
<feature type="compositionally biased region" description="Low complexity" evidence="1">
    <location>
        <begin position="86"/>
        <end position="97"/>
    </location>
</feature>
<dbReference type="Proteomes" id="UP000095287">
    <property type="component" value="Unplaced"/>
</dbReference>
<organism evidence="3 4">
    <name type="scientific">Steinernema glaseri</name>
    <dbReference type="NCBI Taxonomy" id="37863"/>
    <lineage>
        <taxon>Eukaryota</taxon>
        <taxon>Metazoa</taxon>
        <taxon>Ecdysozoa</taxon>
        <taxon>Nematoda</taxon>
        <taxon>Chromadorea</taxon>
        <taxon>Rhabditida</taxon>
        <taxon>Tylenchina</taxon>
        <taxon>Panagrolaimomorpha</taxon>
        <taxon>Strongyloidoidea</taxon>
        <taxon>Steinernematidae</taxon>
        <taxon>Steinernema</taxon>
    </lineage>
</organism>
<feature type="chain" id="PRO_5009311569" evidence="2">
    <location>
        <begin position="19"/>
        <end position="204"/>
    </location>
</feature>
<dbReference type="WBParaSite" id="L893_g10841.t1">
    <property type="protein sequence ID" value="L893_g10841.t1"/>
    <property type="gene ID" value="L893_g10841"/>
</dbReference>
<name>A0A1I7XZB2_9BILA</name>
<sequence length="204" mass="21742">MSFVRCGILFALLAVSVAFELPPGLRPAKAVGDAAPPIVPVAEQEQEQPSSEPSDQKTPPNVSLRSRMMAAMSSKEEKEKPKETVAPAADEAQGDAAVKPPVIFHKAPKKTNKTPNVSPAKNEKYRINLPAPPSNKNYGVNTLLQTNLVDSKGRVMKGVNVVPIRVPGSAEMKNAKASRATASQVESEAENVVPIRFGKAGGRR</sequence>
<feature type="region of interest" description="Disordered" evidence="1">
    <location>
        <begin position="30"/>
        <end position="98"/>
    </location>
</feature>
<evidence type="ECO:0000256" key="2">
    <source>
        <dbReference type="SAM" id="SignalP"/>
    </source>
</evidence>
<evidence type="ECO:0000313" key="3">
    <source>
        <dbReference type="Proteomes" id="UP000095287"/>
    </source>
</evidence>
<feature type="signal peptide" evidence="2">
    <location>
        <begin position="1"/>
        <end position="18"/>
    </location>
</feature>
<keyword evidence="3" id="KW-1185">Reference proteome</keyword>
<feature type="compositionally biased region" description="Basic and acidic residues" evidence="1">
    <location>
        <begin position="74"/>
        <end position="83"/>
    </location>
</feature>
<evidence type="ECO:0000313" key="4">
    <source>
        <dbReference type="WBParaSite" id="L893_g10841.t1"/>
    </source>
</evidence>
<protein>
    <submittedName>
        <fullName evidence="4">Translation initiation factor IF-2</fullName>
    </submittedName>
</protein>
<keyword evidence="2" id="KW-0732">Signal</keyword>
<accession>A0A1I7XZB2</accession>
<dbReference type="AlphaFoldDB" id="A0A1I7XZB2"/>
<evidence type="ECO:0000256" key="1">
    <source>
        <dbReference type="SAM" id="MobiDB-lite"/>
    </source>
</evidence>
<proteinExistence type="predicted"/>